<sequence length="96" mass="10349">MGAISASQGRVAVALTTLESTVSRLHHVYGDTLGTRRPVSDVGRLREDLDQLGEPQPAHRPLPEGPLEMVPDTPYDPNMWTGAEEEGLGAPDRHAP</sequence>
<dbReference type="RefSeq" id="WP_112258233.1">
    <property type="nucleotide sequence ID" value="NZ_QMIG01000007.1"/>
</dbReference>
<proteinExistence type="predicted"/>
<name>A0A329QRN4_9ACTN</name>
<dbReference type="Proteomes" id="UP000250462">
    <property type="component" value="Unassembled WGS sequence"/>
</dbReference>
<evidence type="ECO:0000313" key="3">
    <source>
        <dbReference type="Proteomes" id="UP000250462"/>
    </source>
</evidence>
<protein>
    <submittedName>
        <fullName evidence="2">Uncharacterized protein</fullName>
    </submittedName>
</protein>
<dbReference type="OrthoDB" id="5194954at2"/>
<keyword evidence="3" id="KW-1185">Reference proteome</keyword>
<reference evidence="2 3" key="1">
    <citation type="submission" date="2018-06" db="EMBL/GenBank/DDBJ databases">
        <title>Phytoactinopolyspora halophila sp. nov., a novel halophilic actinomycete isolated from a saline soil in China.</title>
        <authorList>
            <person name="Tang S.-K."/>
        </authorList>
    </citation>
    <scope>NUCLEOTIDE SEQUENCE [LARGE SCALE GENOMIC DNA]</scope>
    <source>
        <strain evidence="2 3">YIM 96934</strain>
    </source>
</reference>
<dbReference type="EMBL" id="QMIG01000007">
    <property type="protein sequence ID" value="RAW14873.1"/>
    <property type="molecule type" value="Genomic_DNA"/>
</dbReference>
<dbReference type="AlphaFoldDB" id="A0A329QRN4"/>
<comment type="caution">
    <text evidence="2">The sequence shown here is derived from an EMBL/GenBank/DDBJ whole genome shotgun (WGS) entry which is preliminary data.</text>
</comment>
<evidence type="ECO:0000313" key="2">
    <source>
        <dbReference type="EMBL" id="RAW14873.1"/>
    </source>
</evidence>
<organism evidence="2 3">
    <name type="scientific">Phytoactinopolyspora halophila</name>
    <dbReference type="NCBI Taxonomy" id="1981511"/>
    <lineage>
        <taxon>Bacteria</taxon>
        <taxon>Bacillati</taxon>
        <taxon>Actinomycetota</taxon>
        <taxon>Actinomycetes</taxon>
        <taxon>Jiangellales</taxon>
        <taxon>Jiangellaceae</taxon>
        <taxon>Phytoactinopolyspora</taxon>
    </lineage>
</organism>
<accession>A0A329QRN4</accession>
<feature type="region of interest" description="Disordered" evidence="1">
    <location>
        <begin position="49"/>
        <end position="96"/>
    </location>
</feature>
<gene>
    <name evidence="2" type="ORF">DPM12_10340</name>
</gene>
<evidence type="ECO:0000256" key="1">
    <source>
        <dbReference type="SAM" id="MobiDB-lite"/>
    </source>
</evidence>